<dbReference type="Pfam" id="PF00010">
    <property type="entry name" value="HLH"/>
    <property type="match status" value="1"/>
</dbReference>
<accession>A0A8J5ZVL6</accession>
<dbReference type="SUPFAM" id="SSF47459">
    <property type="entry name" value="HLH, helix-loop-helix DNA-binding domain"/>
    <property type="match status" value="1"/>
</dbReference>
<keyword evidence="7" id="KW-1185">Reference proteome</keyword>
<evidence type="ECO:0000256" key="3">
    <source>
        <dbReference type="ARBA" id="ARBA00023163"/>
    </source>
</evidence>
<dbReference type="OrthoDB" id="10069510at2759"/>
<keyword evidence="3" id="KW-0804">Transcription</keyword>
<feature type="region of interest" description="Disordered" evidence="4">
    <location>
        <begin position="56"/>
        <end position="144"/>
    </location>
</feature>
<dbReference type="Proteomes" id="UP000700334">
    <property type="component" value="Unassembled WGS sequence"/>
</dbReference>
<dbReference type="CDD" id="cd19707">
    <property type="entry name" value="bHLH_TS_TAL2"/>
    <property type="match status" value="1"/>
</dbReference>
<comment type="caution">
    <text evidence="6">The sequence shown here is derived from an EMBL/GenBank/DDBJ whole genome shotgun (WGS) entry which is preliminary data.</text>
</comment>
<dbReference type="GO" id="GO:0000978">
    <property type="term" value="F:RNA polymerase II cis-regulatory region sequence-specific DNA binding"/>
    <property type="evidence" value="ECO:0007669"/>
    <property type="project" value="TreeGrafter"/>
</dbReference>
<dbReference type="InterPro" id="IPR040238">
    <property type="entry name" value="TAL-like"/>
</dbReference>
<proteinExistence type="predicted"/>
<keyword evidence="2" id="KW-0238">DNA-binding</keyword>
<protein>
    <submittedName>
        <fullName evidence="6">T-cell acute lymphocytic leukemia protein 2</fullName>
    </submittedName>
</protein>
<feature type="domain" description="BHLH" evidence="5">
    <location>
        <begin position="197"/>
        <end position="249"/>
    </location>
</feature>
<dbReference type="GO" id="GO:0000981">
    <property type="term" value="F:DNA-binding transcription factor activity, RNA polymerase II-specific"/>
    <property type="evidence" value="ECO:0007669"/>
    <property type="project" value="InterPro"/>
</dbReference>
<organism evidence="6 7">
    <name type="scientific">Galemys pyrenaicus</name>
    <name type="common">Iberian desman</name>
    <name type="synonym">Pyrenean desman</name>
    <dbReference type="NCBI Taxonomy" id="202257"/>
    <lineage>
        <taxon>Eukaryota</taxon>
        <taxon>Metazoa</taxon>
        <taxon>Chordata</taxon>
        <taxon>Craniata</taxon>
        <taxon>Vertebrata</taxon>
        <taxon>Euteleostomi</taxon>
        <taxon>Mammalia</taxon>
        <taxon>Eutheria</taxon>
        <taxon>Laurasiatheria</taxon>
        <taxon>Eulipotyphla</taxon>
        <taxon>Talpidae</taxon>
        <taxon>Galemys</taxon>
    </lineage>
</organism>
<dbReference type="PROSITE" id="PS50888">
    <property type="entry name" value="BHLH"/>
    <property type="match status" value="1"/>
</dbReference>
<dbReference type="InterPro" id="IPR011598">
    <property type="entry name" value="bHLH_dom"/>
</dbReference>
<dbReference type="FunFam" id="4.10.280.10:FF:000015">
    <property type="entry name" value="T-cell acute lymphocytic leukemia 1"/>
    <property type="match status" value="1"/>
</dbReference>
<evidence type="ECO:0000256" key="2">
    <source>
        <dbReference type="ARBA" id="ARBA00023125"/>
    </source>
</evidence>
<dbReference type="Gene3D" id="4.10.280.10">
    <property type="entry name" value="Helix-loop-helix DNA-binding domain"/>
    <property type="match status" value="1"/>
</dbReference>
<sequence>MRTADKPDSIDFTGVFNEFTFYKKAEFLSAVDRASKSSSRGAVDVMPLGAERAIPGNRTRAVGRDPWDFAAGRGPVGPANKGRRPIKTAAQTRRPGEGAHADDRDDHPAGSGLSARRYVSSGTRQSPRGCGKGKERQVKRASAAGWGRAVLGASGEARLALLGTRGSPTAGSAPRPAFVENVLIRTSTGRVVTSDMTRKIFTNTRERWRQQNVNSAFAKLRKLIPTHPPDKKLSKNETLRLAMRYINFLVKILGEQSPQQAGVVAQGNILELFPQEPHLPDSTLLGDYQIPSPGPSHHIP</sequence>
<gene>
    <name evidence="6" type="ORF">J0S82_020624</name>
</gene>
<evidence type="ECO:0000256" key="1">
    <source>
        <dbReference type="ARBA" id="ARBA00023015"/>
    </source>
</evidence>
<keyword evidence="1" id="KW-0805">Transcription regulation</keyword>
<evidence type="ECO:0000313" key="6">
    <source>
        <dbReference type="EMBL" id="KAG8508573.1"/>
    </source>
</evidence>
<reference evidence="6" key="1">
    <citation type="journal article" date="2021" name="Evol. Appl.">
        <title>The genome of the Pyrenean desman and the effects of bottlenecks and inbreeding on the genomic landscape of an endangered species.</title>
        <authorList>
            <person name="Escoda L."/>
            <person name="Castresana J."/>
        </authorList>
    </citation>
    <scope>NUCLEOTIDE SEQUENCE</scope>
    <source>
        <strain evidence="6">IBE-C5619</strain>
    </source>
</reference>
<dbReference type="PANTHER" id="PTHR13864:SF21">
    <property type="entry name" value="T-CELL ACUTE LYMPHOCYTIC LEUKEMIA PROTEIN 2"/>
    <property type="match status" value="1"/>
</dbReference>
<dbReference type="AlphaFoldDB" id="A0A8J5ZVL6"/>
<evidence type="ECO:0000313" key="7">
    <source>
        <dbReference type="Proteomes" id="UP000700334"/>
    </source>
</evidence>
<name>A0A8J5ZVL6_GALPY</name>
<dbReference type="InterPro" id="IPR036638">
    <property type="entry name" value="HLH_DNA-bd_sf"/>
</dbReference>
<dbReference type="EMBL" id="JAGFMF010012011">
    <property type="protein sequence ID" value="KAG8508573.1"/>
    <property type="molecule type" value="Genomic_DNA"/>
</dbReference>
<evidence type="ECO:0000259" key="5">
    <source>
        <dbReference type="PROSITE" id="PS50888"/>
    </source>
</evidence>
<dbReference type="PANTHER" id="PTHR13864">
    <property type="entry name" value="T-CELL ACUTE LYMPHOCYTIC LEUKEMIA/STEM CELL LEUKEMIA-RELATED"/>
    <property type="match status" value="1"/>
</dbReference>
<evidence type="ECO:0000256" key="4">
    <source>
        <dbReference type="SAM" id="MobiDB-lite"/>
    </source>
</evidence>
<feature type="compositionally biased region" description="Basic and acidic residues" evidence="4">
    <location>
        <begin position="94"/>
        <end position="108"/>
    </location>
</feature>
<dbReference type="SMART" id="SM00353">
    <property type="entry name" value="HLH"/>
    <property type="match status" value="1"/>
</dbReference>
<dbReference type="GO" id="GO:0046983">
    <property type="term" value="F:protein dimerization activity"/>
    <property type="evidence" value="ECO:0007669"/>
    <property type="project" value="InterPro"/>
</dbReference>